<reference evidence="3" key="1">
    <citation type="submission" date="2023-07" db="EMBL/GenBank/DDBJ databases">
        <title>Genome mining of underrepresented organisms for secondary metabolites.</title>
        <authorList>
            <person name="D'Agostino P.M."/>
        </authorList>
    </citation>
    <scope>NUCLEOTIDE SEQUENCE [LARGE SCALE GENOMIC DNA]</scope>
    <source>
        <strain evidence="3">WS4403</strain>
    </source>
</reference>
<evidence type="ECO:0008006" key="4">
    <source>
        <dbReference type="Google" id="ProtNLM"/>
    </source>
</evidence>
<evidence type="ECO:0000256" key="1">
    <source>
        <dbReference type="SAM" id="SignalP"/>
    </source>
</evidence>
<dbReference type="EMBL" id="JAGGMQ010000001">
    <property type="protein sequence ID" value="MBP2170727.1"/>
    <property type="molecule type" value="Genomic_DNA"/>
</dbReference>
<feature type="chain" id="PRO_5046031869" description="Lytic transglycosylase catalytic" evidence="1">
    <location>
        <begin position="19"/>
        <end position="175"/>
    </location>
</feature>
<comment type="caution">
    <text evidence="2">The sequence shown here is derived from an EMBL/GenBank/DDBJ whole genome shotgun (WGS) entry which is preliminary data.</text>
</comment>
<dbReference type="InterPro" id="IPR023346">
    <property type="entry name" value="Lysozyme-like_dom_sf"/>
</dbReference>
<protein>
    <recommendedName>
        <fullName evidence="4">Lytic transglycosylase catalytic</fullName>
    </recommendedName>
</protein>
<dbReference type="SUPFAM" id="SSF53955">
    <property type="entry name" value="Lysozyme-like"/>
    <property type="match status" value="1"/>
</dbReference>
<accession>A0ABS4PDN8</accession>
<dbReference type="Proteomes" id="UP001195624">
    <property type="component" value="Unassembled WGS sequence"/>
</dbReference>
<keyword evidence="1" id="KW-0732">Signal</keyword>
<feature type="signal peptide" evidence="1">
    <location>
        <begin position="1"/>
        <end position="18"/>
    </location>
</feature>
<proteinExistence type="predicted"/>
<sequence length="175" mass="19730">MANRLTLMLLLFPLLACASAIPEGYRRIAGQYQVPAEILYAIALTESATRVGLAVRPWPWTLNVRGKGYRYRRQHDACLALQNFSRHVDPKHIDIGLGQINLGWHAKQFSSPCAALSPYLNLAVAAELLRQRYDEQPGSWLNAAGRYHHPAGGIRMHQYQRVIQHHLQTLNGGTR</sequence>
<evidence type="ECO:0000313" key="3">
    <source>
        <dbReference type="Proteomes" id="UP001195624"/>
    </source>
</evidence>
<dbReference type="Gene3D" id="1.10.530.10">
    <property type="match status" value="1"/>
</dbReference>
<name>A0ABS4PDN8_9GAMM</name>
<gene>
    <name evidence="2" type="ORF">J2125_003919</name>
</gene>
<keyword evidence="3" id="KW-1185">Reference proteome</keyword>
<organism evidence="2 3">
    <name type="scientific">Winslowiella toletana</name>
    <dbReference type="NCBI Taxonomy" id="92490"/>
    <lineage>
        <taxon>Bacteria</taxon>
        <taxon>Pseudomonadati</taxon>
        <taxon>Pseudomonadota</taxon>
        <taxon>Gammaproteobacteria</taxon>
        <taxon>Enterobacterales</taxon>
        <taxon>Erwiniaceae</taxon>
        <taxon>Winslowiella</taxon>
    </lineage>
</organism>
<evidence type="ECO:0000313" key="2">
    <source>
        <dbReference type="EMBL" id="MBP2170727.1"/>
    </source>
</evidence>